<dbReference type="AlphaFoldDB" id="A0A9P0HN93"/>
<dbReference type="EMBL" id="OV725082">
    <property type="protein sequence ID" value="CAH1405020.1"/>
    <property type="molecule type" value="Genomic_DNA"/>
</dbReference>
<dbReference type="Proteomes" id="UP001152798">
    <property type="component" value="Chromosome 6"/>
</dbReference>
<proteinExistence type="predicted"/>
<gene>
    <name evidence="1" type="ORF">NEZAVI_LOCUS13318</name>
</gene>
<reference evidence="1" key="1">
    <citation type="submission" date="2022-01" db="EMBL/GenBank/DDBJ databases">
        <authorList>
            <person name="King R."/>
        </authorList>
    </citation>
    <scope>NUCLEOTIDE SEQUENCE</scope>
</reference>
<protein>
    <submittedName>
        <fullName evidence="1">Uncharacterized protein</fullName>
    </submittedName>
</protein>
<organism evidence="1 2">
    <name type="scientific">Nezara viridula</name>
    <name type="common">Southern green stink bug</name>
    <name type="synonym">Cimex viridulus</name>
    <dbReference type="NCBI Taxonomy" id="85310"/>
    <lineage>
        <taxon>Eukaryota</taxon>
        <taxon>Metazoa</taxon>
        <taxon>Ecdysozoa</taxon>
        <taxon>Arthropoda</taxon>
        <taxon>Hexapoda</taxon>
        <taxon>Insecta</taxon>
        <taxon>Pterygota</taxon>
        <taxon>Neoptera</taxon>
        <taxon>Paraneoptera</taxon>
        <taxon>Hemiptera</taxon>
        <taxon>Heteroptera</taxon>
        <taxon>Panheteroptera</taxon>
        <taxon>Pentatomomorpha</taxon>
        <taxon>Pentatomoidea</taxon>
        <taxon>Pentatomidae</taxon>
        <taxon>Pentatominae</taxon>
        <taxon>Nezara</taxon>
    </lineage>
</organism>
<name>A0A9P0HN93_NEZVI</name>
<evidence type="ECO:0000313" key="1">
    <source>
        <dbReference type="EMBL" id="CAH1405020.1"/>
    </source>
</evidence>
<sequence>MNAEHKTRNVISPHSHIWMLGILLLGQGNEEKNVVRNSHTTLSSQLPQWSVENSVQQ</sequence>
<evidence type="ECO:0000313" key="2">
    <source>
        <dbReference type="Proteomes" id="UP001152798"/>
    </source>
</evidence>
<keyword evidence="2" id="KW-1185">Reference proteome</keyword>
<accession>A0A9P0HN93</accession>